<dbReference type="Gene3D" id="3.40.50.10170">
    <property type="match status" value="1"/>
</dbReference>
<dbReference type="HOGENOM" id="CLU_048251_0_1_9"/>
<dbReference type="InterPro" id="IPR003797">
    <property type="entry name" value="DegV"/>
</dbReference>
<protein>
    <submittedName>
        <fullName evidence="2">DegV family protein</fullName>
    </submittedName>
</protein>
<dbReference type="NCBIfam" id="TIGR00762">
    <property type="entry name" value="DegV"/>
    <property type="match status" value="1"/>
</dbReference>
<dbReference type="Gene3D" id="3.30.1180.10">
    <property type="match status" value="1"/>
</dbReference>
<dbReference type="GeneID" id="93002155"/>
<evidence type="ECO:0000313" key="3">
    <source>
        <dbReference type="Proteomes" id="UP000001823"/>
    </source>
</evidence>
<dbReference type="KEGG" id="cpf:CPF_1517"/>
<dbReference type="Pfam" id="PF02645">
    <property type="entry name" value="DegV"/>
    <property type="match status" value="1"/>
</dbReference>
<accession>A0A0H2YTK2</accession>
<dbReference type="PANTHER" id="PTHR33434:SF2">
    <property type="entry name" value="FATTY ACID-BINDING PROTEIN TM_1468"/>
    <property type="match status" value="1"/>
</dbReference>
<dbReference type="InterPro" id="IPR050270">
    <property type="entry name" value="DegV_domain_contain"/>
</dbReference>
<dbReference type="AlphaFoldDB" id="A0A0H2YTK2"/>
<organism evidence="2 3">
    <name type="scientific">Clostridium perfringens (strain ATCC 13124 / DSM 756 / JCM 1290 / NCIMB 6125 / NCTC 8237 / Type A)</name>
    <dbReference type="NCBI Taxonomy" id="195103"/>
    <lineage>
        <taxon>Bacteria</taxon>
        <taxon>Bacillati</taxon>
        <taxon>Bacillota</taxon>
        <taxon>Clostridia</taxon>
        <taxon>Eubacteriales</taxon>
        <taxon>Clostridiaceae</taxon>
        <taxon>Clostridium</taxon>
    </lineage>
</organism>
<dbReference type="PaxDb" id="195103-CPF_1517"/>
<dbReference type="GO" id="GO:0008289">
    <property type="term" value="F:lipid binding"/>
    <property type="evidence" value="ECO:0007669"/>
    <property type="project" value="UniProtKB-KW"/>
</dbReference>
<keyword evidence="3" id="KW-1185">Reference proteome</keyword>
<evidence type="ECO:0000313" key="2">
    <source>
        <dbReference type="EMBL" id="ABG83867.1"/>
    </source>
</evidence>
<dbReference type="PROSITE" id="PS51482">
    <property type="entry name" value="DEGV"/>
    <property type="match status" value="1"/>
</dbReference>
<dbReference type="SUPFAM" id="SSF82549">
    <property type="entry name" value="DAK1/DegV-like"/>
    <property type="match status" value="1"/>
</dbReference>
<dbReference type="STRING" id="195103.CPF_1517"/>
<dbReference type="EMBL" id="CP000246">
    <property type="protein sequence ID" value="ABG83867.1"/>
    <property type="molecule type" value="Genomic_DNA"/>
</dbReference>
<dbReference type="PANTHER" id="PTHR33434">
    <property type="entry name" value="DEGV DOMAIN-CONTAINING PROTEIN DR_1986-RELATED"/>
    <property type="match status" value="1"/>
</dbReference>
<dbReference type="InterPro" id="IPR043168">
    <property type="entry name" value="DegV_C"/>
</dbReference>
<dbReference type="Proteomes" id="UP000001823">
    <property type="component" value="Chromosome"/>
</dbReference>
<dbReference type="eggNOG" id="COG1307">
    <property type="taxonomic scope" value="Bacteria"/>
</dbReference>
<reference evidence="2 3" key="1">
    <citation type="journal article" date="2006" name="Genome Res.">
        <title>Skewed genomic variability in strains of the toxigenic bacterial pathogen, Clostridium perfringens.</title>
        <authorList>
            <person name="Myers G.S."/>
            <person name="Rasko D.A."/>
            <person name="Cheung J.K."/>
            <person name="Ravel J."/>
            <person name="Seshadri R."/>
            <person name="Deboy R.T."/>
            <person name="Ren Q."/>
            <person name="Varga J."/>
            <person name="Awad M.M."/>
            <person name="Brinkac L.M."/>
            <person name="Daugherty S.C."/>
            <person name="Haft D.H."/>
            <person name="Dodson R.J."/>
            <person name="Madupu R."/>
            <person name="Nelson W.C."/>
            <person name="Rosovitz M.J."/>
            <person name="Sullivan S.A."/>
            <person name="Khouri H."/>
            <person name="Dimitrov G.I."/>
            <person name="Watkins K.L."/>
            <person name="Mulligan S."/>
            <person name="Benton J."/>
            <person name="Radune D."/>
            <person name="Fisher D.J."/>
            <person name="Atkins H.S."/>
            <person name="Hiscox T."/>
            <person name="Jost B.H."/>
            <person name="Billington S.J."/>
            <person name="Songer J.G."/>
            <person name="McClane B.A."/>
            <person name="Titball R.W."/>
            <person name="Rood J.I."/>
            <person name="Melville S.B."/>
            <person name="Paulsen I.T."/>
        </authorList>
    </citation>
    <scope>NUCLEOTIDE SEQUENCE [LARGE SCALE GENOMIC DNA]</scope>
    <source>
        <strain evidence="3">ATCC 13124 / DSM 756 / JCM 1290 / NCIMB 6125 / NCTC 8237 / S 107 / Type A</strain>
    </source>
</reference>
<dbReference type="RefSeq" id="WP_003470185.1">
    <property type="nucleotide sequence ID" value="NC_008261.1"/>
</dbReference>
<keyword evidence="1" id="KW-0446">Lipid-binding</keyword>
<evidence type="ECO:0000256" key="1">
    <source>
        <dbReference type="ARBA" id="ARBA00023121"/>
    </source>
</evidence>
<gene>
    <name evidence="2" type="ordered locus">CPF_1517</name>
</gene>
<sequence>MDKIKIITDSTCDLSKEIIEKYDIDVMPMLINFGEESYLDGVEIKVDSMMERIEREDTLPTTAQIVPTRFIEKYKGYLEEGYKVISIHISSNMSGTYQSACLAKAELESDDIVVIDSRNVTVGLGLIVLKAARLIESGITLEDLEKEILEYRNHIKSTIAFESLDNLVRGGRLSKGKALFVNALGIKLMLNVLDGEMNVQGKIRGTKKMVKAMIEQFDSIPKKEGEPIILVELENEDIYLPIKEYLENNNIEYLKLPLGCSVAIHSGPKVCALFYVEEY</sequence>
<name>A0A0H2YTK2_CLOP1</name>
<proteinExistence type="predicted"/>